<comment type="similarity">
    <text evidence="5">Belongs to the SAT4 family.</text>
</comment>
<feature type="domain" description="Rhodopsin" evidence="8">
    <location>
        <begin position="34"/>
        <end position="270"/>
    </location>
</feature>
<keyword evidence="2 7" id="KW-0812">Transmembrane</keyword>
<evidence type="ECO:0000313" key="9">
    <source>
        <dbReference type="EMBL" id="KAK3395766.1"/>
    </source>
</evidence>
<feature type="transmembrane region" description="Helical" evidence="7">
    <location>
        <begin position="175"/>
        <end position="196"/>
    </location>
</feature>
<dbReference type="EMBL" id="JAUTDP010000010">
    <property type="protein sequence ID" value="KAK3395766.1"/>
    <property type="molecule type" value="Genomic_DNA"/>
</dbReference>
<evidence type="ECO:0000313" key="10">
    <source>
        <dbReference type="Proteomes" id="UP001281003"/>
    </source>
</evidence>
<evidence type="ECO:0000256" key="6">
    <source>
        <dbReference type="SAM" id="MobiDB-lite"/>
    </source>
</evidence>
<evidence type="ECO:0000256" key="2">
    <source>
        <dbReference type="ARBA" id="ARBA00022692"/>
    </source>
</evidence>
<name>A0AAE0U9B8_SORBR</name>
<feature type="region of interest" description="Disordered" evidence="6">
    <location>
        <begin position="399"/>
        <end position="438"/>
    </location>
</feature>
<comment type="subcellular location">
    <subcellularLocation>
        <location evidence="1">Membrane</location>
        <topology evidence="1">Multi-pass membrane protein</topology>
    </subcellularLocation>
</comment>
<keyword evidence="4 7" id="KW-0472">Membrane</keyword>
<accession>A0AAE0U9B8</accession>
<dbReference type="PANTHER" id="PTHR33048:SF55">
    <property type="entry name" value="INTEGRAL MEMBRANE PROTEIN"/>
    <property type="match status" value="1"/>
</dbReference>
<dbReference type="GO" id="GO:0016020">
    <property type="term" value="C:membrane"/>
    <property type="evidence" value="ECO:0007669"/>
    <property type="project" value="UniProtKB-SubCell"/>
</dbReference>
<reference evidence="9" key="2">
    <citation type="submission" date="2023-07" db="EMBL/GenBank/DDBJ databases">
        <authorList>
            <consortium name="Lawrence Berkeley National Laboratory"/>
            <person name="Haridas S."/>
            <person name="Hensen N."/>
            <person name="Bonometti L."/>
            <person name="Westerberg I."/>
            <person name="Brannstrom I.O."/>
            <person name="Guillou S."/>
            <person name="Cros-Aarteil S."/>
            <person name="Calhoun S."/>
            <person name="Kuo A."/>
            <person name="Mondo S."/>
            <person name="Pangilinan J."/>
            <person name="Riley R."/>
            <person name="LaButti K."/>
            <person name="Andreopoulos B."/>
            <person name="Lipzen A."/>
            <person name="Chen C."/>
            <person name="Yanf M."/>
            <person name="Daum C."/>
            <person name="Ng V."/>
            <person name="Clum A."/>
            <person name="Steindorff A."/>
            <person name="Ohm R."/>
            <person name="Martin F."/>
            <person name="Silar P."/>
            <person name="Natvig D."/>
            <person name="Lalanne C."/>
            <person name="Gautier V."/>
            <person name="Ament-velasquez S.L."/>
            <person name="Kruys A."/>
            <person name="Hutchinson M.I."/>
            <person name="Powell A.J."/>
            <person name="Barry K."/>
            <person name="Miller A.N."/>
            <person name="Grigoriev I.V."/>
            <person name="Debuchy R."/>
            <person name="Gladieux P."/>
            <person name="Thoren M.H."/>
            <person name="Johannesson H."/>
        </authorList>
    </citation>
    <scope>NUCLEOTIDE SEQUENCE</scope>
    <source>
        <strain evidence="9">FGSC 1904</strain>
    </source>
</reference>
<evidence type="ECO:0000256" key="1">
    <source>
        <dbReference type="ARBA" id="ARBA00004141"/>
    </source>
</evidence>
<keyword evidence="10" id="KW-1185">Reference proteome</keyword>
<dbReference type="PANTHER" id="PTHR33048">
    <property type="entry name" value="PTH11-LIKE INTEGRAL MEMBRANE PROTEIN (AFU_ORTHOLOGUE AFUA_5G11245)"/>
    <property type="match status" value="1"/>
</dbReference>
<feature type="transmembrane region" description="Helical" evidence="7">
    <location>
        <begin position="131"/>
        <end position="151"/>
    </location>
</feature>
<dbReference type="AlphaFoldDB" id="A0AAE0U9B8"/>
<feature type="region of interest" description="Disordered" evidence="6">
    <location>
        <begin position="286"/>
        <end position="355"/>
    </location>
</feature>
<sequence length="452" mass="50650">MIRVPGNQPGDNRAHSIETPAIVLFIATFFLVGVRIWARFKQASWKGLGWDDYTILLSWVFAQVVSGLMMASCAYGFGQHIRNLSKENKLMTLKLFYVAQAFYKITINLTKTSILLLYLRIFVQRWFRIASYILMGIISAYMIATFGASVWQCTPVPRAWDKSIPGTCVDITTNWYANAGFSISTDILILALPMYPIFMSHLRKTQKVAVVLMFALGFFTTITSILRMQTLTFSTKTPDTTYDLDSSIWTIIEQNMAIICACLPVCRLPLAYLFPKYFAISRREQRTGPEGDIGHREISSQSELRSWQGQGPHHHHQHDVAIEAGAGPGPHQVNLEMNRRPSASGMSVSSDVERKMSTDMNRGVTVYQRDRVSTDDDKMMMGVGVGRDTNSEDTIFHVSSVSASRSRSNSRLGIGGRGRDPSGDRMHHAGVEARPGGGIQMTTQFSITYDER</sequence>
<feature type="transmembrane region" description="Helical" evidence="7">
    <location>
        <begin position="50"/>
        <end position="77"/>
    </location>
</feature>
<feature type="transmembrane region" description="Helical" evidence="7">
    <location>
        <begin position="97"/>
        <end position="119"/>
    </location>
</feature>
<feature type="compositionally biased region" description="Basic and acidic residues" evidence="6">
    <location>
        <begin position="286"/>
        <end position="298"/>
    </location>
</feature>
<evidence type="ECO:0000256" key="7">
    <source>
        <dbReference type="SAM" id="Phobius"/>
    </source>
</evidence>
<reference evidence="9" key="1">
    <citation type="journal article" date="2023" name="Mol. Phylogenet. Evol.">
        <title>Genome-scale phylogeny and comparative genomics of the fungal order Sordariales.</title>
        <authorList>
            <person name="Hensen N."/>
            <person name="Bonometti L."/>
            <person name="Westerberg I."/>
            <person name="Brannstrom I.O."/>
            <person name="Guillou S."/>
            <person name="Cros-Aarteil S."/>
            <person name="Calhoun S."/>
            <person name="Haridas S."/>
            <person name="Kuo A."/>
            <person name="Mondo S."/>
            <person name="Pangilinan J."/>
            <person name="Riley R."/>
            <person name="LaButti K."/>
            <person name="Andreopoulos B."/>
            <person name="Lipzen A."/>
            <person name="Chen C."/>
            <person name="Yan M."/>
            <person name="Daum C."/>
            <person name="Ng V."/>
            <person name="Clum A."/>
            <person name="Steindorff A."/>
            <person name="Ohm R.A."/>
            <person name="Martin F."/>
            <person name="Silar P."/>
            <person name="Natvig D.O."/>
            <person name="Lalanne C."/>
            <person name="Gautier V."/>
            <person name="Ament-Velasquez S.L."/>
            <person name="Kruys A."/>
            <person name="Hutchinson M.I."/>
            <person name="Powell A.J."/>
            <person name="Barry K."/>
            <person name="Miller A.N."/>
            <person name="Grigoriev I.V."/>
            <person name="Debuchy R."/>
            <person name="Gladieux P."/>
            <person name="Hiltunen Thoren M."/>
            <person name="Johannesson H."/>
        </authorList>
    </citation>
    <scope>NUCLEOTIDE SEQUENCE</scope>
    <source>
        <strain evidence="9">FGSC 1904</strain>
    </source>
</reference>
<keyword evidence="3 7" id="KW-1133">Transmembrane helix</keyword>
<gene>
    <name evidence="9" type="ORF">B0T20DRAFT_419789</name>
</gene>
<evidence type="ECO:0000256" key="4">
    <source>
        <dbReference type="ARBA" id="ARBA00023136"/>
    </source>
</evidence>
<feature type="transmembrane region" description="Helical" evidence="7">
    <location>
        <begin position="248"/>
        <end position="274"/>
    </location>
</feature>
<dbReference type="Proteomes" id="UP001281003">
    <property type="component" value="Unassembled WGS sequence"/>
</dbReference>
<evidence type="ECO:0000256" key="3">
    <source>
        <dbReference type="ARBA" id="ARBA00022989"/>
    </source>
</evidence>
<proteinExistence type="inferred from homology"/>
<comment type="caution">
    <text evidence="9">The sequence shown here is derived from an EMBL/GenBank/DDBJ whole genome shotgun (WGS) entry which is preliminary data.</text>
</comment>
<evidence type="ECO:0000256" key="5">
    <source>
        <dbReference type="ARBA" id="ARBA00038359"/>
    </source>
</evidence>
<dbReference type="InterPro" id="IPR052337">
    <property type="entry name" value="SAT4-like"/>
</dbReference>
<feature type="transmembrane region" description="Helical" evidence="7">
    <location>
        <begin position="208"/>
        <end position="228"/>
    </location>
</feature>
<evidence type="ECO:0000259" key="8">
    <source>
        <dbReference type="Pfam" id="PF20684"/>
    </source>
</evidence>
<dbReference type="InterPro" id="IPR049326">
    <property type="entry name" value="Rhodopsin_dom_fungi"/>
</dbReference>
<feature type="transmembrane region" description="Helical" evidence="7">
    <location>
        <begin position="20"/>
        <end position="38"/>
    </location>
</feature>
<organism evidence="9 10">
    <name type="scientific">Sordaria brevicollis</name>
    <dbReference type="NCBI Taxonomy" id="83679"/>
    <lineage>
        <taxon>Eukaryota</taxon>
        <taxon>Fungi</taxon>
        <taxon>Dikarya</taxon>
        <taxon>Ascomycota</taxon>
        <taxon>Pezizomycotina</taxon>
        <taxon>Sordariomycetes</taxon>
        <taxon>Sordariomycetidae</taxon>
        <taxon>Sordariales</taxon>
        <taxon>Sordariaceae</taxon>
        <taxon>Sordaria</taxon>
    </lineage>
</organism>
<feature type="compositionally biased region" description="Basic and acidic residues" evidence="6">
    <location>
        <begin position="417"/>
        <end position="431"/>
    </location>
</feature>
<feature type="compositionally biased region" description="Low complexity" evidence="6">
    <location>
        <begin position="399"/>
        <end position="411"/>
    </location>
</feature>
<protein>
    <recommendedName>
        <fullName evidence="8">Rhodopsin domain-containing protein</fullName>
    </recommendedName>
</protein>
<dbReference type="Pfam" id="PF20684">
    <property type="entry name" value="Fung_rhodopsin"/>
    <property type="match status" value="1"/>
</dbReference>